<organism evidence="2 3">
    <name type="scientific">Collybia nuda</name>
    <dbReference type="NCBI Taxonomy" id="64659"/>
    <lineage>
        <taxon>Eukaryota</taxon>
        <taxon>Fungi</taxon>
        <taxon>Dikarya</taxon>
        <taxon>Basidiomycota</taxon>
        <taxon>Agaricomycotina</taxon>
        <taxon>Agaricomycetes</taxon>
        <taxon>Agaricomycetidae</taxon>
        <taxon>Agaricales</taxon>
        <taxon>Tricholomatineae</taxon>
        <taxon>Clitocybaceae</taxon>
        <taxon>Collybia</taxon>
    </lineage>
</organism>
<evidence type="ECO:0000313" key="3">
    <source>
        <dbReference type="Proteomes" id="UP000807353"/>
    </source>
</evidence>
<feature type="signal peptide" evidence="1">
    <location>
        <begin position="1"/>
        <end position="19"/>
    </location>
</feature>
<dbReference type="Pfam" id="PF09471">
    <property type="entry name" value="Peptidase_M64"/>
    <property type="match status" value="1"/>
</dbReference>
<dbReference type="InterPro" id="IPR024079">
    <property type="entry name" value="MetalloPept_cat_dom_sf"/>
</dbReference>
<dbReference type="EMBL" id="MU150232">
    <property type="protein sequence ID" value="KAF9468663.1"/>
    <property type="molecule type" value="Genomic_DNA"/>
</dbReference>
<dbReference type="Proteomes" id="UP000807353">
    <property type="component" value="Unassembled WGS sequence"/>
</dbReference>
<keyword evidence="1" id="KW-0732">Signal</keyword>
<evidence type="ECO:0000256" key="1">
    <source>
        <dbReference type="SAM" id="SignalP"/>
    </source>
</evidence>
<dbReference type="GO" id="GO:0008237">
    <property type="term" value="F:metallopeptidase activity"/>
    <property type="evidence" value="ECO:0007669"/>
    <property type="project" value="InterPro"/>
</dbReference>
<dbReference type="OrthoDB" id="2961863at2759"/>
<proteinExistence type="predicted"/>
<protein>
    <submittedName>
        <fullName evidence="2">IgA peptidase M64-domain-containing protein</fullName>
    </submittedName>
</protein>
<reference evidence="2" key="1">
    <citation type="submission" date="2020-11" db="EMBL/GenBank/DDBJ databases">
        <authorList>
            <consortium name="DOE Joint Genome Institute"/>
            <person name="Ahrendt S."/>
            <person name="Riley R."/>
            <person name="Andreopoulos W."/>
            <person name="Labutti K."/>
            <person name="Pangilinan J."/>
            <person name="Ruiz-Duenas F.J."/>
            <person name="Barrasa J.M."/>
            <person name="Sanchez-Garcia M."/>
            <person name="Camarero S."/>
            <person name="Miyauchi S."/>
            <person name="Serrano A."/>
            <person name="Linde D."/>
            <person name="Babiker R."/>
            <person name="Drula E."/>
            <person name="Ayuso-Fernandez I."/>
            <person name="Pacheco R."/>
            <person name="Padilla G."/>
            <person name="Ferreira P."/>
            <person name="Barriuso J."/>
            <person name="Kellner H."/>
            <person name="Castanera R."/>
            <person name="Alfaro M."/>
            <person name="Ramirez L."/>
            <person name="Pisabarro A.G."/>
            <person name="Kuo A."/>
            <person name="Tritt A."/>
            <person name="Lipzen A."/>
            <person name="He G."/>
            <person name="Yan M."/>
            <person name="Ng V."/>
            <person name="Cullen D."/>
            <person name="Martin F."/>
            <person name="Rosso M.-N."/>
            <person name="Henrissat B."/>
            <person name="Hibbett D."/>
            <person name="Martinez A.T."/>
            <person name="Grigoriev I.V."/>
        </authorList>
    </citation>
    <scope>NUCLEOTIDE SEQUENCE</scope>
    <source>
        <strain evidence="2">CBS 247.69</strain>
    </source>
</reference>
<sequence length="545" mass="60198">MFRHIALAIAAATIGGCQGLDFQTVLRDDHPYTISPLPGKCPSKYFPAHAGTSVVPSPPLQIHPLIVSGPSSNRVDLVFFSDGYTDEEQDKFIEDAARLAEDISGNQTFSTVRPLMNFWAAFSASKESGIGVGGVPKDTTYGLYRDGTELRGVYYDKPEVAGAACSSMGEQCDYPILLGNDPYYGGLGGQYTVITSSLANGPLVLRHELGHSIIDVGEEYDGGFAYFGPNAATDLSEPIPWTQWLSNPPKDGSTDTPRVERAVMPLQEYAWTLLNTSTSWSTTFISSGAYARHLVRFSLSGLPESKDLRVELDGLDLEWAPKVDIGLDRWHYDIHLNQTLAGGQHEVKFTLINAEREGVAQLCSVEIIEFGDETEFVSTPGHYGLYPTFSEKNETSYRPTNEDCLMRIVTSPNFCKACIEGLWLSLLKNVSLIDDIQESCEEHSGGWVKTLDLKLVPLAQFRADTMENKNEESYTITWWKDQKILPEFTNQTRLEIAGDDAVGTYAIGVKFATQEVRIDKEKLLSAGARYKVTRNCNAQGKEVHP</sequence>
<comment type="caution">
    <text evidence="2">The sequence shown here is derived from an EMBL/GenBank/DDBJ whole genome shotgun (WGS) entry which is preliminary data.</text>
</comment>
<name>A0A9P5YET4_9AGAR</name>
<gene>
    <name evidence="2" type="ORF">BDZ94DRAFT_1245948</name>
</gene>
<dbReference type="PROSITE" id="PS51257">
    <property type="entry name" value="PROKAR_LIPOPROTEIN"/>
    <property type="match status" value="1"/>
</dbReference>
<dbReference type="InterPro" id="IPR019026">
    <property type="entry name" value="Peptidase_M64_IgA"/>
</dbReference>
<dbReference type="Gene3D" id="3.40.390.10">
    <property type="entry name" value="Collagenase (Catalytic Domain)"/>
    <property type="match status" value="1"/>
</dbReference>
<accession>A0A9P5YET4</accession>
<dbReference type="AlphaFoldDB" id="A0A9P5YET4"/>
<feature type="chain" id="PRO_5040241998" evidence="1">
    <location>
        <begin position="20"/>
        <end position="545"/>
    </location>
</feature>
<keyword evidence="3" id="KW-1185">Reference proteome</keyword>
<evidence type="ECO:0000313" key="2">
    <source>
        <dbReference type="EMBL" id="KAF9468663.1"/>
    </source>
</evidence>